<name>A0ABR3ETN4_9AGAR</name>
<organism evidence="2 3">
    <name type="scientific">Marasmius crinis-equi</name>
    <dbReference type="NCBI Taxonomy" id="585013"/>
    <lineage>
        <taxon>Eukaryota</taxon>
        <taxon>Fungi</taxon>
        <taxon>Dikarya</taxon>
        <taxon>Basidiomycota</taxon>
        <taxon>Agaricomycotina</taxon>
        <taxon>Agaricomycetes</taxon>
        <taxon>Agaricomycetidae</taxon>
        <taxon>Agaricales</taxon>
        <taxon>Marasmiineae</taxon>
        <taxon>Marasmiaceae</taxon>
        <taxon>Marasmius</taxon>
    </lineage>
</organism>
<proteinExistence type="predicted"/>
<gene>
    <name evidence="2" type="ORF">V5O48_015766</name>
</gene>
<feature type="region of interest" description="Disordered" evidence="1">
    <location>
        <begin position="72"/>
        <end position="108"/>
    </location>
</feature>
<feature type="compositionally biased region" description="Basic and acidic residues" evidence="1">
    <location>
        <begin position="72"/>
        <end position="89"/>
    </location>
</feature>
<reference evidence="2 3" key="1">
    <citation type="submission" date="2024-02" db="EMBL/GenBank/DDBJ databases">
        <title>A draft genome for the cacao thread blight pathogen Marasmius crinis-equi.</title>
        <authorList>
            <person name="Cohen S.P."/>
            <person name="Baruah I.K."/>
            <person name="Amoako-Attah I."/>
            <person name="Bukari Y."/>
            <person name="Meinhardt L.W."/>
            <person name="Bailey B.A."/>
        </authorList>
    </citation>
    <scope>NUCLEOTIDE SEQUENCE [LARGE SCALE GENOMIC DNA]</scope>
    <source>
        <strain evidence="2 3">GH-76</strain>
    </source>
</reference>
<sequence length="108" mass="12670">MNDSGKSNTFLREQWEQQVQEQTKPLPKRSNTLGRKAVKEVMWLRTTMEMLEKKVRDLENVAMDLDTDDLDHTQAVEDLPEAQKKLSDTRKRRLSKERLLGVEETQTV</sequence>
<evidence type="ECO:0000313" key="3">
    <source>
        <dbReference type="Proteomes" id="UP001465976"/>
    </source>
</evidence>
<dbReference type="Proteomes" id="UP001465976">
    <property type="component" value="Unassembled WGS sequence"/>
</dbReference>
<dbReference type="EMBL" id="JBAHYK010001959">
    <property type="protein sequence ID" value="KAL0566250.1"/>
    <property type="molecule type" value="Genomic_DNA"/>
</dbReference>
<comment type="caution">
    <text evidence="2">The sequence shown here is derived from an EMBL/GenBank/DDBJ whole genome shotgun (WGS) entry which is preliminary data.</text>
</comment>
<evidence type="ECO:0000313" key="2">
    <source>
        <dbReference type="EMBL" id="KAL0566250.1"/>
    </source>
</evidence>
<feature type="region of interest" description="Disordered" evidence="1">
    <location>
        <begin position="1"/>
        <end position="33"/>
    </location>
</feature>
<evidence type="ECO:0000256" key="1">
    <source>
        <dbReference type="SAM" id="MobiDB-lite"/>
    </source>
</evidence>
<protein>
    <submittedName>
        <fullName evidence="2">Uncharacterized protein</fullName>
    </submittedName>
</protein>
<keyword evidence="3" id="KW-1185">Reference proteome</keyword>
<accession>A0ABR3ETN4</accession>